<dbReference type="InterPro" id="IPR050563">
    <property type="entry name" value="4-hydroxybenzoyl-CoA_TE"/>
</dbReference>
<dbReference type="Gene3D" id="3.10.129.10">
    <property type="entry name" value="Hotdog Thioesterase"/>
    <property type="match status" value="1"/>
</dbReference>
<sequence>MQEIIFHHSTSVQIRFNDIDSFGHVNNATLQEYFDLGRMHYIHDVFGDNFFKRTQALIIASIHTDFVLPVFLKDRIEVKTAIVKLGNKSLEMEQHIIDTKDNSTKVICKSVMVAFDTKMHQSIEMLQEWREKIAEMEKWF</sequence>
<dbReference type="SUPFAM" id="SSF54637">
    <property type="entry name" value="Thioesterase/thiol ester dehydrase-isomerase"/>
    <property type="match status" value="1"/>
</dbReference>
<evidence type="ECO:0000256" key="2">
    <source>
        <dbReference type="ARBA" id="ARBA00022801"/>
    </source>
</evidence>
<dbReference type="EMBL" id="JAGUCO010000001">
    <property type="protein sequence ID" value="MBS2096854.1"/>
    <property type="molecule type" value="Genomic_DNA"/>
</dbReference>
<dbReference type="Proteomes" id="UP000708576">
    <property type="component" value="Unassembled WGS sequence"/>
</dbReference>
<keyword evidence="2" id="KW-0378">Hydrolase</keyword>
<evidence type="ECO:0000313" key="4">
    <source>
        <dbReference type="Proteomes" id="UP000708576"/>
    </source>
</evidence>
<keyword evidence="4" id="KW-1185">Reference proteome</keyword>
<evidence type="ECO:0000313" key="3">
    <source>
        <dbReference type="EMBL" id="MBS2096854.1"/>
    </source>
</evidence>
<dbReference type="Pfam" id="PF13279">
    <property type="entry name" value="4HBT_2"/>
    <property type="match status" value="1"/>
</dbReference>
<dbReference type="CDD" id="cd00586">
    <property type="entry name" value="4HBT"/>
    <property type="match status" value="1"/>
</dbReference>
<reference evidence="3 4" key="1">
    <citation type="journal article" date="2015" name="Int. J. Syst. Evol. Microbiol.">
        <title>Carboxylicivirga linearis sp. nov., isolated from a sea cucumber culture pond.</title>
        <authorList>
            <person name="Wang F.Q."/>
            <person name="Zhou Y.X."/>
            <person name="Lin X.Z."/>
            <person name="Chen G.J."/>
            <person name="Du Z.J."/>
        </authorList>
    </citation>
    <scope>NUCLEOTIDE SEQUENCE [LARGE SCALE GENOMIC DNA]</scope>
    <source>
        <strain evidence="3 4">FB218</strain>
    </source>
</reference>
<proteinExistence type="inferred from homology"/>
<dbReference type="PANTHER" id="PTHR31793:SF27">
    <property type="entry name" value="NOVEL THIOESTERASE SUPERFAMILY DOMAIN AND SAPOSIN A-TYPE DOMAIN CONTAINING PROTEIN (0610012H03RIK)"/>
    <property type="match status" value="1"/>
</dbReference>
<accession>A0ABS5JPN9</accession>
<comment type="similarity">
    <text evidence="1">Belongs to the 4-hydroxybenzoyl-CoA thioesterase family.</text>
</comment>
<gene>
    <name evidence="3" type="ORF">KEM10_01105</name>
</gene>
<dbReference type="InterPro" id="IPR029069">
    <property type="entry name" value="HotDog_dom_sf"/>
</dbReference>
<organism evidence="3 4">
    <name type="scientific">Carboxylicivirga linearis</name>
    <dbReference type="NCBI Taxonomy" id="1628157"/>
    <lineage>
        <taxon>Bacteria</taxon>
        <taxon>Pseudomonadati</taxon>
        <taxon>Bacteroidota</taxon>
        <taxon>Bacteroidia</taxon>
        <taxon>Marinilabiliales</taxon>
        <taxon>Marinilabiliaceae</taxon>
        <taxon>Carboxylicivirga</taxon>
    </lineage>
</organism>
<dbReference type="RefSeq" id="WP_212212368.1">
    <property type="nucleotide sequence ID" value="NZ_JAGUCO010000001.1"/>
</dbReference>
<comment type="caution">
    <text evidence="3">The sequence shown here is derived from an EMBL/GenBank/DDBJ whole genome shotgun (WGS) entry which is preliminary data.</text>
</comment>
<evidence type="ECO:0000256" key="1">
    <source>
        <dbReference type="ARBA" id="ARBA00005953"/>
    </source>
</evidence>
<protein>
    <submittedName>
        <fullName evidence="3">Acyl-CoA thioesterase</fullName>
    </submittedName>
</protein>
<name>A0ABS5JPN9_9BACT</name>
<dbReference type="PANTHER" id="PTHR31793">
    <property type="entry name" value="4-HYDROXYBENZOYL-COA THIOESTERASE FAMILY MEMBER"/>
    <property type="match status" value="1"/>
</dbReference>